<feature type="transmembrane region" description="Helical" evidence="1">
    <location>
        <begin position="75"/>
        <end position="96"/>
    </location>
</feature>
<dbReference type="HOGENOM" id="CLU_1862775_0_0_9"/>
<evidence type="ECO:0000313" key="2">
    <source>
        <dbReference type="EMBL" id="AEE95610.1"/>
    </source>
</evidence>
<feature type="transmembrane region" description="Helical" evidence="1">
    <location>
        <begin position="37"/>
        <end position="63"/>
    </location>
</feature>
<evidence type="ECO:0000256" key="1">
    <source>
        <dbReference type="SAM" id="Phobius"/>
    </source>
</evidence>
<reference evidence="3" key="1">
    <citation type="submission" date="2010-11" db="EMBL/GenBank/DDBJ databases">
        <title>The complete genome of Mahella australiensis DSM 15567.</title>
        <authorList>
            <consortium name="US DOE Joint Genome Institute (JGI-PGF)"/>
            <person name="Lucas S."/>
            <person name="Copeland A."/>
            <person name="Lapidus A."/>
            <person name="Bruce D."/>
            <person name="Goodwin L."/>
            <person name="Pitluck S."/>
            <person name="Kyrpides N."/>
            <person name="Mavromatis K."/>
            <person name="Pagani I."/>
            <person name="Ivanova N."/>
            <person name="Teshima H."/>
            <person name="Brettin T."/>
            <person name="Detter J.C."/>
            <person name="Han C."/>
            <person name="Tapia R."/>
            <person name="Land M."/>
            <person name="Hauser L."/>
            <person name="Markowitz V."/>
            <person name="Cheng J.-F."/>
            <person name="Hugenholtz P."/>
            <person name="Woyke T."/>
            <person name="Wu D."/>
            <person name="Spring S."/>
            <person name="Pukall R."/>
            <person name="Steenblock K."/>
            <person name="Schneider S."/>
            <person name="Klenk H.-P."/>
            <person name="Eisen J.A."/>
        </authorList>
    </citation>
    <scope>NUCLEOTIDE SEQUENCE [LARGE SCALE GENOMIC DNA]</scope>
    <source>
        <strain evidence="3">DSM 15567 / CIP 107919 / 50-1 BON</strain>
    </source>
</reference>
<dbReference type="AlphaFoldDB" id="F3ZY85"/>
<keyword evidence="1" id="KW-0472">Membrane</keyword>
<proteinExistence type="predicted"/>
<accession>F3ZY85</accession>
<evidence type="ECO:0000313" key="3">
    <source>
        <dbReference type="Proteomes" id="UP000008457"/>
    </source>
</evidence>
<keyword evidence="3" id="KW-1185">Reference proteome</keyword>
<reference evidence="2 3" key="2">
    <citation type="journal article" date="2011" name="Stand. Genomic Sci.">
        <title>Complete genome sequence of Mahella australiensis type strain (50-1 BON).</title>
        <authorList>
            <person name="Sikorski J."/>
            <person name="Teshima H."/>
            <person name="Nolan M."/>
            <person name="Lucas S."/>
            <person name="Hammon N."/>
            <person name="Deshpande S."/>
            <person name="Cheng J.F."/>
            <person name="Pitluck S."/>
            <person name="Liolios K."/>
            <person name="Pagani I."/>
            <person name="Ivanova N."/>
            <person name="Huntemann M."/>
            <person name="Mavromatis K."/>
            <person name="Ovchinikova G."/>
            <person name="Pati A."/>
            <person name="Tapia R."/>
            <person name="Han C."/>
            <person name="Goodwin L."/>
            <person name="Chen A."/>
            <person name="Palaniappan K."/>
            <person name="Land M."/>
            <person name="Hauser L."/>
            <person name="Ngatchou-Djao O.D."/>
            <person name="Rohde M."/>
            <person name="Pukall R."/>
            <person name="Spring S."/>
            <person name="Abt B."/>
            <person name="Goker M."/>
            <person name="Detter J.C."/>
            <person name="Woyke T."/>
            <person name="Bristow J."/>
            <person name="Markowitz V."/>
            <person name="Hugenholtz P."/>
            <person name="Eisen J.A."/>
            <person name="Kyrpides N.C."/>
            <person name="Klenk H.P."/>
            <person name="Lapidus A."/>
        </authorList>
    </citation>
    <scope>NUCLEOTIDE SEQUENCE [LARGE SCALE GENOMIC DNA]</scope>
    <source>
        <strain evidence="3">DSM 15567 / CIP 107919 / 50-1 BON</strain>
    </source>
</reference>
<sequence length="137" mass="14975">MHTNDTTKIRRKAANATIIVAALVALIIYIVNRNIYIPLGIVIGTALAIWRFGAFLSLISGYIKPTSMANIISKAMIYPLWNILLLIVAAGMVYLLKPAATFGFVIGLGVYGIVMPVTVIIYMRKEVTKPDGHRDNG</sequence>
<protein>
    <recommendedName>
        <fullName evidence="4">ATP synthase I</fullName>
    </recommendedName>
</protein>
<keyword evidence="1" id="KW-0812">Transmembrane</keyword>
<feature type="transmembrane region" description="Helical" evidence="1">
    <location>
        <begin position="102"/>
        <end position="123"/>
    </location>
</feature>
<keyword evidence="1" id="KW-1133">Transmembrane helix</keyword>
<name>F3ZY85_MAHA5</name>
<dbReference type="STRING" id="697281.Mahau_0394"/>
<evidence type="ECO:0008006" key="4">
    <source>
        <dbReference type="Google" id="ProtNLM"/>
    </source>
</evidence>
<gene>
    <name evidence="2" type="ordered locus">Mahau_0394</name>
</gene>
<organism evidence="2 3">
    <name type="scientific">Mahella australiensis (strain DSM 15567 / CIP 107919 / 50-1 BON)</name>
    <dbReference type="NCBI Taxonomy" id="697281"/>
    <lineage>
        <taxon>Bacteria</taxon>
        <taxon>Bacillati</taxon>
        <taxon>Bacillota</taxon>
        <taxon>Clostridia</taxon>
        <taxon>Thermoanaerobacterales</taxon>
        <taxon>Thermoanaerobacterales Family IV. Incertae Sedis</taxon>
        <taxon>Mahella</taxon>
    </lineage>
</organism>
<feature type="transmembrane region" description="Helical" evidence="1">
    <location>
        <begin position="12"/>
        <end position="31"/>
    </location>
</feature>
<dbReference type="RefSeq" id="WP_013780043.1">
    <property type="nucleotide sequence ID" value="NC_015520.1"/>
</dbReference>
<dbReference type="Proteomes" id="UP000008457">
    <property type="component" value="Chromosome"/>
</dbReference>
<dbReference type="KEGG" id="mas:Mahau_0394"/>
<dbReference type="EMBL" id="CP002360">
    <property type="protein sequence ID" value="AEE95610.1"/>
    <property type="molecule type" value="Genomic_DNA"/>
</dbReference>